<proteinExistence type="predicted"/>
<dbReference type="Proteomes" id="UP001345219">
    <property type="component" value="Chromosome 7"/>
</dbReference>
<protein>
    <submittedName>
        <fullName evidence="2">Uncharacterized protein</fullName>
    </submittedName>
</protein>
<reference evidence="2 3" key="1">
    <citation type="journal article" date="2023" name="Hortic Res">
        <title>Pangenome of water caltrop reveals structural variations and asymmetric subgenome divergence after allopolyploidization.</title>
        <authorList>
            <person name="Zhang X."/>
            <person name="Chen Y."/>
            <person name="Wang L."/>
            <person name="Yuan Y."/>
            <person name="Fang M."/>
            <person name="Shi L."/>
            <person name="Lu R."/>
            <person name="Comes H.P."/>
            <person name="Ma Y."/>
            <person name="Chen Y."/>
            <person name="Huang G."/>
            <person name="Zhou Y."/>
            <person name="Zheng Z."/>
            <person name="Qiu Y."/>
        </authorList>
    </citation>
    <scope>NUCLEOTIDE SEQUENCE [LARGE SCALE GENOMIC DNA]</scope>
    <source>
        <tissue evidence="2">Roots</tissue>
    </source>
</reference>
<gene>
    <name evidence="2" type="ORF">SAY87_007943</name>
</gene>
<evidence type="ECO:0000256" key="1">
    <source>
        <dbReference type="SAM" id="MobiDB-lite"/>
    </source>
</evidence>
<sequence length="138" mass="14780">MTVIKDGVSLAAMAVEKIELDQRSFHGKPAAEATASAGSRRGSEAETDTESGASSTEEGESPRSVTMWRRRKATAEGCLHSQVLKVMEEDLHLGDDTVVNGATIGEAPRVHHRIVILSRQILPCSPLGSKVSTEKSVR</sequence>
<feature type="region of interest" description="Disordered" evidence="1">
    <location>
        <begin position="21"/>
        <end position="72"/>
    </location>
</feature>
<keyword evidence="3" id="KW-1185">Reference proteome</keyword>
<accession>A0AAN7KFV7</accession>
<comment type="caution">
    <text evidence="2">The sequence shown here is derived from an EMBL/GenBank/DDBJ whole genome shotgun (WGS) entry which is preliminary data.</text>
</comment>
<dbReference type="EMBL" id="JAXIOK010000007">
    <property type="protein sequence ID" value="KAK4766301.1"/>
    <property type="molecule type" value="Genomic_DNA"/>
</dbReference>
<evidence type="ECO:0000313" key="2">
    <source>
        <dbReference type="EMBL" id="KAK4766301.1"/>
    </source>
</evidence>
<organism evidence="2 3">
    <name type="scientific">Trapa incisa</name>
    <dbReference type="NCBI Taxonomy" id="236973"/>
    <lineage>
        <taxon>Eukaryota</taxon>
        <taxon>Viridiplantae</taxon>
        <taxon>Streptophyta</taxon>
        <taxon>Embryophyta</taxon>
        <taxon>Tracheophyta</taxon>
        <taxon>Spermatophyta</taxon>
        <taxon>Magnoliopsida</taxon>
        <taxon>eudicotyledons</taxon>
        <taxon>Gunneridae</taxon>
        <taxon>Pentapetalae</taxon>
        <taxon>rosids</taxon>
        <taxon>malvids</taxon>
        <taxon>Myrtales</taxon>
        <taxon>Lythraceae</taxon>
        <taxon>Trapa</taxon>
    </lineage>
</organism>
<dbReference type="AlphaFoldDB" id="A0AAN7KFV7"/>
<evidence type="ECO:0000313" key="3">
    <source>
        <dbReference type="Proteomes" id="UP001345219"/>
    </source>
</evidence>
<name>A0AAN7KFV7_9MYRT</name>